<keyword evidence="3" id="KW-0808">Transferase</keyword>
<dbReference type="InterPro" id="IPR040079">
    <property type="entry name" value="Glutathione_S-Trfase"/>
</dbReference>
<evidence type="ECO:0000256" key="3">
    <source>
        <dbReference type="ARBA" id="ARBA00022679"/>
    </source>
</evidence>
<dbReference type="GO" id="GO:0004364">
    <property type="term" value="F:glutathione transferase activity"/>
    <property type="evidence" value="ECO:0007669"/>
    <property type="project" value="UniProtKB-EC"/>
</dbReference>
<dbReference type="Gene3D" id="1.20.1050.10">
    <property type="match status" value="1"/>
</dbReference>
<dbReference type="NCBIfam" id="TIGR01262">
    <property type="entry name" value="maiA"/>
    <property type="match status" value="1"/>
</dbReference>
<evidence type="ECO:0000259" key="6">
    <source>
        <dbReference type="PROSITE" id="PS50405"/>
    </source>
</evidence>
<dbReference type="PROSITE" id="PS50404">
    <property type="entry name" value="GST_NTER"/>
    <property type="match status" value="2"/>
</dbReference>
<dbReference type="EMBL" id="PKMF04000254">
    <property type="protein sequence ID" value="KAK7840811.1"/>
    <property type="molecule type" value="Genomic_DNA"/>
</dbReference>
<dbReference type="FunFam" id="3.40.30.10:FF:000100">
    <property type="entry name" value="Glutathione S-transferase Z1"/>
    <property type="match status" value="1"/>
</dbReference>
<dbReference type="SFLD" id="SFLDS00019">
    <property type="entry name" value="Glutathione_Transferase_(cytos"/>
    <property type="match status" value="1"/>
</dbReference>
<evidence type="ECO:0000256" key="2">
    <source>
        <dbReference type="ARBA" id="ARBA00012452"/>
    </source>
</evidence>
<evidence type="ECO:0000313" key="7">
    <source>
        <dbReference type="EMBL" id="KAK7840811.1"/>
    </source>
</evidence>
<dbReference type="InterPro" id="IPR036249">
    <property type="entry name" value="Thioredoxin-like_sf"/>
</dbReference>
<accession>A0AAW0KQA0</accession>
<comment type="similarity">
    <text evidence="1">Belongs to the GST superfamily. Zeta family.</text>
</comment>
<organism evidence="7 8">
    <name type="scientific">Quercus suber</name>
    <name type="common">Cork oak</name>
    <dbReference type="NCBI Taxonomy" id="58331"/>
    <lineage>
        <taxon>Eukaryota</taxon>
        <taxon>Viridiplantae</taxon>
        <taxon>Streptophyta</taxon>
        <taxon>Embryophyta</taxon>
        <taxon>Tracheophyta</taxon>
        <taxon>Spermatophyta</taxon>
        <taxon>Magnoliopsida</taxon>
        <taxon>eudicotyledons</taxon>
        <taxon>Gunneridae</taxon>
        <taxon>Pentapetalae</taxon>
        <taxon>rosids</taxon>
        <taxon>fabids</taxon>
        <taxon>Fagales</taxon>
        <taxon>Fagaceae</taxon>
        <taxon>Quercus</taxon>
    </lineage>
</organism>
<feature type="domain" description="GST N-terminal" evidence="5">
    <location>
        <begin position="213"/>
        <end position="294"/>
    </location>
</feature>
<evidence type="ECO:0000256" key="4">
    <source>
        <dbReference type="ARBA" id="ARBA00047960"/>
    </source>
</evidence>
<sequence>MASESGDNKKESELKLKLKLYSYWKSTCSFRVLIALNLKGVKYEYKAVNLLKGEQFSPEFTKLNPIGYVPVLVDGDLVLSDSFAILLYLEEKYPHHHPFLPQDLHKKAINFQAANIVSSSIQPFQNIATLKCIEEKISSDPDVKLAWPQHYTKEGFVALERLLKDYAGRFATGDEVYLADLFLAPQIHAAIKWFNVDMASESGDNKKEGELKLKLKLYSYWKSTCSFRVRIALNLKGLKYEYKAVDLLKGEQFSPEFTKLNPIGFVPVLVDGDLVLSDSFAILLVLFRRKVPPPPSIVTSGSSQKSHQFPGINCISYCL</sequence>
<dbReference type="Pfam" id="PF02798">
    <property type="entry name" value="GST_N"/>
    <property type="match status" value="2"/>
</dbReference>
<dbReference type="CDD" id="cd03042">
    <property type="entry name" value="GST_N_Zeta"/>
    <property type="match status" value="2"/>
</dbReference>
<comment type="catalytic activity">
    <reaction evidence="4">
        <text>RX + glutathione = an S-substituted glutathione + a halide anion + H(+)</text>
        <dbReference type="Rhea" id="RHEA:16437"/>
        <dbReference type="ChEBI" id="CHEBI:15378"/>
        <dbReference type="ChEBI" id="CHEBI:16042"/>
        <dbReference type="ChEBI" id="CHEBI:17792"/>
        <dbReference type="ChEBI" id="CHEBI:57925"/>
        <dbReference type="ChEBI" id="CHEBI:90779"/>
        <dbReference type="EC" id="2.5.1.18"/>
    </reaction>
</comment>
<dbReference type="AlphaFoldDB" id="A0AAW0KQA0"/>
<dbReference type="GO" id="GO:0006559">
    <property type="term" value="P:L-phenylalanine catabolic process"/>
    <property type="evidence" value="ECO:0007669"/>
    <property type="project" value="TreeGrafter"/>
</dbReference>
<dbReference type="InterPro" id="IPR034333">
    <property type="entry name" value="GST_Zeta_N"/>
</dbReference>
<dbReference type="PANTHER" id="PTHR42673">
    <property type="entry name" value="MALEYLACETOACETATE ISOMERASE"/>
    <property type="match status" value="1"/>
</dbReference>
<name>A0AAW0KQA0_QUESU</name>
<dbReference type="InterPro" id="IPR010987">
    <property type="entry name" value="Glutathione-S-Trfase_C-like"/>
</dbReference>
<reference evidence="7 8" key="1">
    <citation type="journal article" date="2018" name="Sci. Data">
        <title>The draft genome sequence of cork oak.</title>
        <authorList>
            <person name="Ramos A.M."/>
            <person name="Usie A."/>
            <person name="Barbosa P."/>
            <person name="Barros P.M."/>
            <person name="Capote T."/>
            <person name="Chaves I."/>
            <person name="Simoes F."/>
            <person name="Abreu I."/>
            <person name="Carrasquinho I."/>
            <person name="Faro C."/>
            <person name="Guimaraes J.B."/>
            <person name="Mendonca D."/>
            <person name="Nobrega F."/>
            <person name="Rodrigues L."/>
            <person name="Saibo N.J.M."/>
            <person name="Varela M.C."/>
            <person name="Egas C."/>
            <person name="Matos J."/>
            <person name="Miguel C.M."/>
            <person name="Oliveira M.M."/>
            <person name="Ricardo C.P."/>
            <person name="Goncalves S."/>
        </authorList>
    </citation>
    <scope>NUCLEOTIDE SEQUENCE [LARGE SCALE GENOMIC DNA]</scope>
    <source>
        <strain evidence="8">cv. HL8</strain>
    </source>
</reference>
<dbReference type="InterPro" id="IPR036282">
    <property type="entry name" value="Glutathione-S-Trfase_C_sf"/>
</dbReference>
<feature type="domain" description="GST C-terminal" evidence="6">
    <location>
        <begin position="103"/>
        <end position="247"/>
    </location>
</feature>
<dbReference type="GO" id="GO:0005737">
    <property type="term" value="C:cytoplasm"/>
    <property type="evidence" value="ECO:0007669"/>
    <property type="project" value="InterPro"/>
</dbReference>
<dbReference type="PANTHER" id="PTHR42673:SF4">
    <property type="entry name" value="MALEYLACETOACETATE ISOMERASE"/>
    <property type="match status" value="1"/>
</dbReference>
<protein>
    <recommendedName>
        <fullName evidence="2">glutathione transferase</fullName>
        <ecNumber evidence="2">2.5.1.18</ecNumber>
    </recommendedName>
</protein>
<dbReference type="InterPro" id="IPR004045">
    <property type="entry name" value="Glutathione_S-Trfase_N"/>
</dbReference>
<dbReference type="SUPFAM" id="SSF52833">
    <property type="entry name" value="Thioredoxin-like"/>
    <property type="match status" value="2"/>
</dbReference>
<dbReference type="EC" id="2.5.1.18" evidence="2"/>
<feature type="domain" description="GST N-terminal" evidence="5">
    <location>
        <begin position="16"/>
        <end position="97"/>
    </location>
</feature>
<evidence type="ECO:0000259" key="5">
    <source>
        <dbReference type="PROSITE" id="PS50404"/>
    </source>
</evidence>
<keyword evidence="8" id="KW-1185">Reference proteome</keyword>
<dbReference type="GO" id="GO:0006749">
    <property type="term" value="P:glutathione metabolic process"/>
    <property type="evidence" value="ECO:0007669"/>
    <property type="project" value="TreeGrafter"/>
</dbReference>
<dbReference type="SUPFAM" id="SSF47616">
    <property type="entry name" value="GST C-terminal domain-like"/>
    <property type="match status" value="1"/>
</dbReference>
<gene>
    <name evidence="7" type="primary">GSTZ_2</name>
    <name evidence="7" type="ORF">CFP56_016247</name>
</gene>
<dbReference type="GO" id="GO:0016034">
    <property type="term" value="F:maleylacetoacetate isomerase activity"/>
    <property type="evidence" value="ECO:0007669"/>
    <property type="project" value="TreeGrafter"/>
</dbReference>
<dbReference type="PROSITE" id="PS50405">
    <property type="entry name" value="GST_CTER"/>
    <property type="match status" value="1"/>
</dbReference>
<evidence type="ECO:0000256" key="1">
    <source>
        <dbReference type="ARBA" id="ARBA00010007"/>
    </source>
</evidence>
<dbReference type="Gene3D" id="3.40.30.10">
    <property type="entry name" value="Glutaredoxin"/>
    <property type="match status" value="2"/>
</dbReference>
<proteinExistence type="inferred from homology"/>
<dbReference type="Proteomes" id="UP000237347">
    <property type="component" value="Unassembled WGS sequence"/>
</dbReference>
<evidence type="ECO:0000313" key="8">
    <source>
        <dbReference type="Proteomes" id="UP000237347"/>
    </source>
</evidence>
<dbReference type="SFLD" id="SFLDG00358">
    <property type="entry name" value="Main_(cytGST)"/>
    <property type="match status" value="1"/>
</dbReference>
<dbReference type="InterPro" id="IPR005955">
    <property type="entry name" value="GST_Zeta"/>
</dbReference>
<comment type="caution">
    <text evidence="7">The sequence shown here is derived from an EMBL/GenBank/DDBJ whole genome shotgun (WGS) entry which is preliminary data.</text>
</comment>